<feature type="region of interest" description="Disordered" evidence="5">
    <location>
        <begin position="1"/>
        <end position="21"/>
    </location>
</feature>
<dbReference type="FunFam" id="1.10.10.10:FF:000479">
    <property type="entry name" value="Predicted protein"/>
    <property type="match status" value="1"/>
</dbReference>
<gene>
    <name evidence="7" type="ORF">CYCCA115_LOCUS2250</name>
</gene>
<organism evidence="7 8">
    <name type="scientific">Cylindrotheca closterium</name>
    <dbReference type="NCBI Taxonomy" id="2856"/>
    <lineage>
        <taxon>Eukaryota</taxon>
        <taxon>Sar</taxon>
        <taxon>Stramenopiles</taxon>
        <taxon>Ochrophyta</taxon>
        <taxon>Bacillariophyta</taxon>
        <taxon>Bacillariophyceae</taxon>
        <taxon>Bacillariophycidae</taxon>
        <taxon>Bacillariales</taxon>
        <taxon>Bacillariaceae</taxon>
        <taxon>Cylindrotheca</taxon>
    </lineage>
</organism>
<dbReference type="SUPFAM" id="SSF46785">
    <property type="entry name" value="Winged helix' DNA-binding domain"/>
    <property type="match status" value="1"/>
</dbReference>
<comment type="similarity">
    <text evidence="4">Belongs to the HSF family.</text>
</comment>
<dbReference type="SMART" id="SM00415">
    <property type="entry name" value="HSF"/>
    <property type="match status" value="1"/>
</dbReference>
<dbReference type="GO" id="GO:0003700">
    <property type="term" value="F:DNA-binding transcription factor activity"/>
    <property type="evidence" value="ECO:0007669"/>
    <property type="project" value="InterPro"/>
</dbReference>
<feature type="region of interest" description="Disordered" evidence="5">
    <location>
        <begin position="50"/>
        <end position="99"/>
    </location>
</feature>
<sequence>MDHQVDGGIEKSGFGGLQQHTAGKPSLEWAKDYADNRHVLLRARNDLSTSVAQTVARTSHQKPSPPPPTPTMTDEPKVPEETRVHESVSSTVAESPQMPPVELQPIVAIIATPTIATPVLSSTTPPPAKNSPGNKNNRKRGIPHVYRDFSSVPDAAGFVRKKTGGVTQPFPEKLHEMLEMANQPNVVTWLPHGRAFLVRKPKEFTEHIMPRYFRQTKLTSFQRQLNLYGFRRITQGPDAGAYYHELFLRGRPHLCMRMQRQKVKGTGHKQPADAQTEPNFYTMVPSHLKQPAEQSPPPLTTSVPAPKAYRDLSPGLRGVHGAAQLLKTIAAGLPGSASNSPFSLGRQAVDIPASLDPPSSLYQSKPFQEAVLLSAQPSLSLLGRVTQADNQGEATPAFVWPPMHSAQTLVVTTSPGLPCGTEKQQDWSRFKPSGLATSEAATENKGMLPPNGKNPKLQSSNAILASQPGQSEKGESSGSHVLPAARTSSPEVNEFLIKQSTDLIENKVMRGIETEEA</sequence>
<keyword evidence="8" id="KW-1185">Reference proteome</keyword>
<dbReference type="Proteomes" id="UP001295423">
    <property type="component" value="Unassembled WGS sequence"/>
</dbReference>
<evidence type="ECO:0000256" key="1">
    <source>
        <dbReference type="ARBA" id="ARBA00004123"/>
    </source>
</evidence>
<keyword evidence="3" id="KW-0539">Nucleus</keyword>
<evidence type="ECO:0000313" key="8">
    <source>
        <dbReference type="Proteomes" id="UP001295423"/>
    </source>
</evidence>
<feature type="compositionally biased region" description="Polar residues" evidence="5">
    <location>
        <begin position="456"/>
        <end position="470"/>
    </location>
</feature>
<dbReference type="AlphaFoldDB" id="A0AAD2CEG4"/>
<dbReference type="EMBL" id="CAKOGP040000125">
    <property type="protein sequence ID" value="CAJ1931127.1"/>
    <property type="molecule type" value="Genomic_DNA"/>
</dbReference>
<comment type="caution">
    <text evidence="7">The sequence shown here is derived from an EMBL/GenBank/DDBJ whole genome shotgun (WGS) entry which is preliminary data.</text>
</comment>
<dbReference type="GO" id="GO:0005634">
    <property type="term" value="C:nucleus"/>
    <property type="evidence" value="ECO:0007669"/>
    <property type="project" value="UniProtKB-SubCell"/>
</dbReference>
<feature type="domain" description="HSF-type DNA-binding" evidence="6">
    <location>
        <begin position="166"/>
        <end position="261"/>
    </location>
</feature>
<protein>
    <recommendedName>
        <fullName evidence="6">HSF-type DNA-binding domain-containing protein</fullName>
    </recommendedName>
</protein>
<dbReference type="PRINTS" id="PR00056">
    <property type="entry name" value="HSFDOMAIN"/>
</dbReference>
<evidence type="ECO:0000313" key="7">
    <source>
        <dbReference type="EMBL" id="CAJ1931127.1"/>
    </source>
</evidence>
<dbReference type="InterPro" id="IPR000232">
    <property type="entry name" value="HSF_DNA-bd"/>
</dbReference>
<feature type="region of interest" description="Disordered" evidence="5">
    <location>
        <begin position="433"/>
        <end position="493"/>
    </location>
</feature>
<dbReference type="GO" id="GO:0043565">
    <property type="term" value="F:sequence-specific DNA binding"/>
    <property type="evidence" value="ECO:0007669"/>
    <property type="project" value="InterPro"/>
</dbReference>
<dbReference type="Gene3D" id="1.10.10.10">
    <property type="entry name" value="Winged helix-like DNA-binding domain superfamily/Winged helix DNA-binding domain"/>
    <property type="match status" value="1"/>
</dbReference>
<accession>A0AAD2CEG4</accession>
<evidence type="ECO:0000256" key="4">
    <source>
        <dbReference type="RuleBase" id="RU004020"/>
    </source>
</evidence>
<dbReference type="PANTHER" id="PTHR10015">
    <property type="entry name" value="HEAT SHOCK TRANSCRIPTION FACTOR"/>
    <property type="match status" value="1"/>
</dbReference>
<dbReference type="Pfam" id="PF00447">
    <property type="entry name" value="HSF_DNA-bind"/>
    <property type="match status" value="1"/>
</dbReference>
<reference evidence="7" key="1">
    <citation type="submission" date="2023-08" db="EMBL/GenBank/DDBJ databases">
        <authorList>
            <person name="Audoor S."/>
            <person name="Bilcke G."/>
        </authorList>
    </citation>
    <scope>NUCLEOTIDE SEQUENCE</scope>
</reference>
<proteinExistence type="inferred from homology"/>
<comment type="subcellular location">
    <subcellularLocation>
        <location evidence="1">Nucleus</location>
    </subcellularLocation>
</comment>
<evidence type="ECO:0000256" key="2">
    <source>
        <dbReference type="ARBA" id="ARBA00023125"/>
    </source>
</evidence>
<feature type="compositionally biased region" description="Basic and acidic residues" evidence="5">
    <location>
        <begin position="74"/>
        <end position="86"/>
    </location>
</feature>
<evidence type="ECO:0000256" key="5">
    <source>
        <dbReference type="SAM" id="MobiDB-lite"/>
    </source>
</evidence>
<evidence type="ECO:0000256" key="3">
    <source>
        <dbReference type="ARBA" id="ARBA00023242"/>
    </source>
</evidence>
<dbReference type="InterPro" id="IPR036390">
    <property type="entry name" value="WH_DNA-bd_sf"/>
</dbReference>
<feature type="compositionally biased region" description="Polar residues" evidence="5">
    <location>
        <begin position="50"/>
        <end position="62"/>
    </location>
</feature>
<evidence type="ECO:0000259" key="6">
    <source>
        <dbReference type="SMART" id="SM00415"/>
    </source>
</evidence>
<dbReference type="InterPro" id="IPR036388">
    <property type="entry name" value="WH-like_DNA-bd_sf"/>
</dbReference>
<name>A0AAD2CEG4_9STRA</name>
<keyword evidence="2" id="KW-0238">DNA-binding</keyword>
<dbReference type="PANTHER" id="PTHR10015:SF206">
    <property type="entry name" value="HSF-TYPE DNA-BINDING DOMAIN-CONTAINING PROTEIN"/>
    <property type="match status" value="1"/>
</dbReference>
<feature type="region of interest" description="Disordered" evidence="5">
    <location>
        <begin position="118"/>
        <end position="141"/>
    </location>
</feature>